<feature type="region of interest" description="Disordered" evidence="2">
    <location>
        <begin position="130"/>
        <end position="278"/>
    </location>
</feature>
<feature type="compositionally biased region" description="Basic and acidic residues" evidence="2">
    <location>
        <begin position="482"/>
        <end position="499"/>
    </location>
</feature>
<feature type="region of interest" description="Disordered" evidence="2">
    <location>
        <begin position="1"/>
        <end position="109"/>
    </location>
</feature>
<feature type="compositionally biased region" description="Basic residues" evidence="2">
    <location>
        <begin position="26"/>
        <end position="35"/>
    </location>
</feature>
<feature type="compositionally biased region" description="Low complexity" evidence="2">
    <location>
        <begin position="153"/>
        <end position="163"/>
    </location>
</feature>
<dbReference type="Proteomes" id="UP001562425">
    <property type="component" value="Unassembled WGS sequence"/>
</dbReference>
<comment type="caution">
    <text evidence="3">The sequence shown here is derived from an EMBL/GenBank/DDBJ whole genome shotgun (WGS) entry which is preliminary data.</text>
</comment>
<evidence type="ECO:0000256" key="2">
    <source>
        <dbReference type="SAM" id="MobiDB-lite"/>
    </source>
</evidence>
<reference evidence="3 4" key="1">
    <citation type="submission" date="2024-05" db="EMBL/GenBank/DDBJ databases">
        <title>Culex pipiens pipiens assembly and annotation.</title>
        <authorList>
            <person name="Alout H."/>
            <person name="Durand T."/>
        </authorList>
    </citation>
    <scope>NUCLEOTIDE SEQUENCE [LARGE SCALE GENOMIC DNA]</scope>
    <source>
        <strain evidence="3">HA-2024</strain>
        <tissue evidence="3">Whole body</tissue>
    </source>
</reference>
<gene>
    <name evidence="3" type="ORF">pipiens_000352</name>
</gene>
<feature type="compositionally biased region" description="Polar residues" evidence="2">
    <location>
        <begin position="164"/>
        <end position="176"/>
    </location>
</feature>
<proteinExistence type="predicted"/>
<feature type="non-terminal residue" evidence="3">
    <location>
        <position position="506"/>
    </location>
</feature>
<keyword evidence="1" id="KW-0175">Coiled coil</keyword>
<feature type="coiled-coil region" evidence="1">
    <location>
        <begin position="337"/>
        <end position="364"/>
    </location>
</feature>
<keyword evidence="4" id="KW-1185">Reference proteome</keyword>
<evidence type="ECO:0000313" key="3">
    <source>
        <dbReference type="EMBL" id="KAL1394336.1"/>
    </source>
</evidence>
<accession>A0ABD1D3Z5</accession>
<feature type="compositionally biased region" description="Polar residues" evidence="2">
    <location>
        <begin position="86"/>
        <end position="95"/>
    </location>
</feature>
<evidence type="ECO:0000313" key="4">
    <source>
        <dbReference type="Proteomes" id="UP001562425"/>
    </source>
</evidence>
<feature type="compositionally biased region" description="Gly residues" evidence="2">
    <location>
        <begin position="142"/>
        <end position="152"/>
    </location>
</feature>
<protein>
    <submittedName>
        <fullName evidence="3">Uncharacterized protein</fullName>
    </submittedName>
</protein>
<sequence>MSSTTPDTLSLDSTTSAESKEQSSRSSHHHHHHRATSSYLQQQIGPASLAALDRHSSSSPAAHTNDHQHFFGGGGGRQQLGSSQSNDDASSVLNRSSEEDSNDSAFADNGSMSLKTVTIALDHKLRSLRNSSVDSDRDVADTGGGGGIGTPTGTGQDSDGSSSCCYNEQLQATPTRRSVHHSRPLTLGENIPYADESPERPLIQSRAKPLRQLSNSNANGNFVKPCTEKTNSSGNLGSNTLNNNSQADDSVRSAHSQKSLDSNGGGGGTGTTNSSTNDSCVTLMNDHLDDLDDLDANSDKVNNISISSDDTDTSTTSNPREKLTAAASTYRIDNEVLKKMNRILTNLERKANNLERKFNLNRSLSLNYKNHKNLECCCGHHHGVGAVVPGTNIPVQCCNNNNNNLQNHGNNNNNNSVSVNNSLNVRSRLSLTKDEKTDKNINRRRQIHDVSHTCVPAGPQIILTPAGDHDECAAEFGSASEADGKQVDPEEAHRGERTITRRGMRR</sequence>
<evidence type="ECO:0000256" key="1">
    <source>
        <dbReference type="SAM" id="Coils"/>
    </source>
</evidence>
<organism evidence="3 4">
    <name type="scientific">Culex pipiens pipiens</name>
    <name type="common">Northern house mosquito</name>
    <dbReference type="NCBI Taxonomy" id="38569"/>
    <lineage>
        <taxon>Eukaryota</taxon>
        <taxon>Metazoa</taxon>
        <taxon>Ecdysozoa</taxon>
        <taxon>Arthropoda</taxon>
        <taxon>Hexapoda</taxon>
        <taxon>Insecta</taxon>
        <taxon>Pterygota</taxon>
        <taxon>Neoptera</taxon>
        <taxon>Endopterygota</taxon>
        <taxon>Diptera</taxon>
        <taxon>Nematocera</taxon>
        <taxon>Culicoidea</taxon>
        <taxon>Culicidae</taxon>
        <taxon>Culicinae</taxon>
        <taxon>Culicini</taxon>
        <taxon>Culex</taxon>
        <taxon>Culex</taxon>
    </lineage>
</organism>
<name>A0ABD1D3Z5_CULPP</name>
<feature type="compositionally biased region" description="Low complexity" evidence="2">
    <location>
        <begin position="230"/>
        <end position="245"/>
    </location>
</feature>
<feature type="region of interest" description="Disordered" evidence="2">
    <location>
        <begin position="477"/>
        <end position="506"/>
    </location>
</feature>
<dbReference type="AlphaFoldDB" id="A0ABD1D3Z5"/>
<dbReference type="EMBL" id="JBEHCU010007647">
    <property type="protein sequence ID" value="KAL1394336.1"/>
    <property type="molecule type" value="Genomic_DNA"/>
</dbReference>
<feature type="compositionally biased region" description="Low complexity" evidence="2">
    <location>
        <begin position="1"/>
        <end position="17"/>
    </location>
</feature>